<dbReference type="Proteomes" id="UP000533080">
    <property type="component" value="Unassembled WGS sequence"/>
</dbReference>
<comment type="caution">
    <text evidence="1">The sequence shown here is derived from an EMBL/GenBank/DDBJ whole genome shotgun (WGS) entry which is preliminary data.</text>
</comment>
<sequence length="212" mass="22948">VCIRDSYHVRVGRPEVRAVDDEGMVPAWRLAEELGAASGRDGAVVLSNRGAPVQAWVQLGPGASAALSSLVRAALSSDWLVTPRLPEEPVGAGARWVVARAQEEGLAVVTYELVELEGARGRVRFLLQSQGAKGPPAPRAEGELRFDLRRPFPERLEVLYTSRAELGTQGPRRLEVVRRTRVTLESGSPLAPAHPEMIAAPWISEGEQVRAP</sequence>
<evidence type="ECO:0000313" key="1">
    <source>
        <dbReference type="EMBL" id="NOJ83808.1"/>
    </source>
</evidence>
<dbReference type="AlphaFoldDB" id="A0A7Y4IQY5"/>
<name>A0A7Y4IQY5_MYXXA</name>
<dbReference type="EMBL" id="JABFNT010000246">
    <property type="protein sequence ID" value="NOJ83808.1"/>
    <property type="molecule type" value="Genomic_DNA"/>
</dbReference>
<evidence type="ECO:0000313" key="2">
    <source>
        <dbReference type="Proteomes" id="UP000533080"/>
    </source>
</evidence>
<accession>A0A7Y4IQY5</accession>
<gene>
    <name evidence="1" type="ORF">HNV28_36800</name>
</gene>
<reference evidence="1 2" key="1">
    <citation type="submission" date="2020-05" db="EMBL/GenBank/DDBJ databases">
        <authorList>
            <person name="Whitworth D."/>
        </authorList>
    </citation>
    <scope>NUCLEOTIDE SEQUENCE [LARGE SCALE GENOMIC DNA]</scope>
    <source>
        <strain evidence="1 2">AM005</strain>
    </source>
</reference>
<feature type="non-terminal residue" evidence="1">
    <location>
        <position position="1"/>
    </location>
</feature>
<protein>
    <submittedName>
        <fullName evidence="1">Uncharacterized protein</fullName>
    </submittedName>
</protein>
<proteinExistence type="predicted"/>
<organism evidence="1 2">
    <name type="scientific">Myxococcus xanthus</name>
    <dbReference type="NCBI Taxonomy" id="34"/>
    <lineage>
        <taxon>Bacteria</taxon>
        <taxon>Pseudomonadati</taxon>
        <taxon>Myxococcota</taxon>
        <taxon>Myxococcia</taxon>
        <taxon>Myxococcales</taxon>
        <taxon>Cystobacterineae</taxon>
        <taxon>Myxococcaceae</taxon>
        <taxon>Myxococcus</taxon>
    </lineage>
</organism>